<feature type="compositionally biased region" description="Basic and acidic residues" evidence="2">
    <location>
        <begin position="681"/>
        <end position="707"/>
    </location>
</feature>
<keyword evidence="1" id="KW-0175">Coiled coil</keyword>
<feature type="compositionally biased region" description="Basic and acidic residues" evidence="2">
    <location>
        <begin position="626"/>
        <end position="636"/>
    </location>
</feature>
<feature type="compositionally biased region" description="Polar residues" evidence="2">
    <location>
        <begin position="489"/>
        <end position="500"/>
    </location>
</feature>
<reference evidence="3" key="1">
    <citation type="submission" date="2015-11" db="EMBL/GenBank/DDBJ databases">
        <title>De novo transcriptome assembly of four potential Pierce s Disease insect vectors from Arizona vineyards.</title>
        <authorList>
            <person name="Tassone E.E."/>
        </authorList>
    </citation>
    <scope>NUCLEOTIDE SEQUENCE</scope>
</reference>
<dbReference type="AlphaFoldDB" id="A0A1B6MAR6"/>
<feature type="compositionally biased region" description="Basic and acidic residues" evidence="2">
    <location>
        <begin position="501"/>
        <end position="510"/>
    </location>
</feature>
<feature type="region of interest" description="Disordered" evidence="2">
    <location>
        <begin position="489"/>
        <end position="542"/>
    </location>
</feature>
<organism evidence="3">
    <name type="scientific">Graphocephala atropunctata</name>
    <dbReference type="NCBI Taxonomy" id="36148"/>
    <lineage>
        <taxon>Eukaryota</taxon>
        <taxon>Metazoa</taxon>
        <taxon>Ecdysozoa</taxon>
        <taxon>Arthropoda</taxon>
        <taxon>Hexapoda</taxon>
        <taxon>Insecta</taxon>
        <taxon>Pterygota</taxon>
        <taxon>Neoptera</taxon>
        <taxon>Paraneoptera</taxon>
        <taxon>Hemiptera</taxon>
        <taxon>Auchenorrhyncha</taxon>
        <taxon>Membracoidea</taxon>
        <taxon>Cicadellidae</taxon>
        <taxon>Cicadellinae</taxon>
        <taxon>Cicadellini</taxon>
        <taxon>Graphocephala</taxon>
    </lineage>
</organism>
<feature type="compositionally biased region" description="Polar residues" evidence="2">
    <location>
        <begin position="611"/>
        <end position="625"/>
    </location>
</feature>
<feature type="compositionally biased region" description="Basic and acidic residues" evidence="2">
    <location>
        <begin position="138"/>
        <end position="163"/>
    </location>
</feature>
<evidence type="ECO:0000256" key="2">
    <source>
        <dbReference type="SAM" id="MobiDB-lite"/>
    </source>
</evidence>
<feature type="region of interest" description="Disordered" evidence="2">
    <location>
        <begin position="678"/>
        <end position="713"/>
    </location>
</feature>
<gene>
    <name evidence="3" type="ORF">g.7855</name>
</gene>
<feature type="compositionally biased region" description="Polar residues" evidence="2">
    <location>
        <begin position="518"/>
        <end position="530"/>
    </location>
</feature>
<feature type="non-terminal residue" evidence="3">
    <location>
        <position position="878"/>
    </location>
</feature>
<feature type="compositionally biased region" description="Polar residues" evidence="2">
    <location>
        <begin position="592"/>
        <end position="601"/>
    </location>
</feature>
<proteinExistence type="predicted"/>
<protein>
    <submittedName>
        <fullName evidence="3">Uncharacterized protein</fullName>
    </submittedName>
</protein>
<feature type="region of interest" description="Disordered" evidence="2">
    <location>
        <begin position="411"/>
        <end position="431"/>
    </location>
</feature>
<name>A0A1B6MAR6_9HEMI</name>
<accession>A0A1B6MAR6</accession>
<feature type="region of interest" description="Disordered" evidence="2">
    <location>
        <begin position="128"/>
        <end position="166"/>
    </location>
</feature>
<evidence type="ECO:0000256" key="1">
    <source>
        <dbReference type="SAM" id="Coils"/>
    </source>
</evidence>
<feature type="region of interest" description="Disordered" evidence="2">
    <location>
        <begin position="572"/>
        <end position="636"/>
    </location>
</feature>
<sequence length="878" mass="98739">MCDSDTKLENRPLEQSNVEEVDIYADILTDQDGLIKKLKKKVDSLSIEKRILTQNLNSLQKKYDDLGKKRDDLEKKYQTVTYNASALFKTAKAEIERKTQIIKDIRREKDNLVFRKTRSTQAIERARRIIANSPKKNRAPENVENHERNMQKEPDERNQKTNEDTATVPQDISRNITEPKIEQNYGVKADHKNCNSSVVNNAENTVNVPPPVKGPITHYTRRLYKKLYGISPQKSPHSIPLNNSSEKVAELVRDETSPKKIESNTNSKPLCQTKSANESITTDNKLHNKTKPPCITSKLKEEVKEYIKLGSANSNQTSPPALNKMYPVNKTTINLTQPKNEQCKQNIGKSLPAQQLILQCDLRLQNKSKGKIPSPNSVSINETIHNILKNHKAGLYTSKSAAHTSKIQSTLKNHTDSQLPVKPKPNDVSLKTNENVDCSQVLQEQEHPEKVEESKVNRLLVNLNKRMSNKPVISPVTFGKLVTPTSFQHNMITSSKPNTKLSEKEQPELTRKRKFSEAHTQLSEDTSLYPTQRPKLSVKTRAGRKNEYLSSLFGQSPLKSNSADKHIEVNIENKSSDGLKSSSSVYRPNSPIFPSSPSLDSDNPEDLIIDTTANSQNTSPRVSESSQKEEEDNKEKVLGVCKDLYSPNLKCEPSQQTKNHGHEHSPVAWIKSITEDGSQCKSEEMNSTKNDLQNDGKKCKQENDKPTTGKNESNTVFTKDCLSNKVKQTLCLPDLSECLSLDNANRLPIESVPVFTNNAPVIISEHCPPSNNVQKPDSAEISVESTHKPESDNLNNNNTIDNVPVVQRFIPSPPQLTLVSAFRHSENSVFNITEDTVGFVSALTRIRDISPLRTPDKKAKVLEMLDTKHKEIEENNFL</sequence>
<feature type="coiled-coil region" evidence="1">
    <location>
        <begin position="35"/>
        <end position="108"/>
    </location>
</feature>
<dbReference type="EMBL" id="GEBQ01006961">
    <property type="protein sequence ID" value="JAT33016.1"/>
    <property type="molecule type" value="Transcribed_RNA"/>
</dbReference>
<evidence type="ECO:0000313" key="3">
    <source>
        <dbReference type="EMBL" id="JAT33016.1"/>
    </source>
</evidence>